<comment type="caution">
    <text evidence="2">The sequence shown here is derived from an EMBL/GenBank/DDBJ whole genome shotgun (WGS) entry which is preliminary data.</text>
</comment>
<organism evidence="2 3">
    <name type="scientific">Trichinella zimbabwensis</name>
    <dbReference type="NCBI Taxonomy" id="268475"/>
    <lineage>
        <taxon>Eukaryota</taxon>
        <taxon>Metazoa</taxon>
        <taxon>Ecdysozoa</taxon>
        <taxon>Nematoda</taxon>
        <taxon>Enoplea</taxon>
        <taxon>Dorylaimia</taxon>
        <taxon>Trichinellida</taxon>
        <taxon>Trichinellidae</taxon>
        <taxon>Trichinella</taxon>
    </lineage>
</organism>
<evidence type="ECO:0000313" key="3">
    <source>
        <dbReference type="Proteomes" id="UP000055024"/>
    </source>
</evidence>
<dbReference type="AlphaFoldDB" id="A0A0V1GZ67"/>
<feature type="compositionally biased region" description="Basic residues" evidence="1">
    <location>
        <begin position="1"/>
        <end position="10"/>
    </location>
</feature>
<protein>
    <submittedName>
        <fullName evidence="2">Uncharacterized protein</fullName>
    </submittedName>
</protein>
<keyword evidence="3" id="KW-1185">Reference proteome</keyword>
<feature type="region of interest" description="Disordered" evidence="1">
    <location>
        <begin position="1"/>
        <end position="54"/>
    </location>
</feature>
<dbReference type="Proteomes" id="UP000055024">
    <property type="component" value="Unassembled WGS sequence"/>
</dbReference>
<reference evidence="2 3" key="1">
    <citation type="submission" date="2015-01" db="EMBL/GenBank/DDBJ databases">
        <title>Evolution of Trichinella species and genotypes.</title>
        <authorList>
            <person name="Korhonen P.K."/>
            <person name="Edoardo P."/>
            <person name="Giuseppe L.R."/>
            <person name="Gasser R.B."/>
        </authorList>
    </citation>
    <scope>NUCLEOTIDE SEQUENCE [LARGE SCALE GENOMIC DNA]</scope>
    <source>
        <strain evidence="2">ISS1029</strain>
    </source>
</reference>
<evidence type="ECO:0000256" key="1">
    <source>
        <dbReference type="SAM" id="MobiDB-lite"/>
    </source>
</evidence>
<dbReference type="EMBL" id="JYDP01000189">
    <property type="protein sequence ID" value="KRZ03584.1"/>
    <property type="molecule type" value="Genomic_DNA"/>
</dbReference>
<name>A0A0V1GZ67_9BILA</name>
<sequence length="54" mass="6344">MGAIGKSRHALPKEEEEEEEEELEEEEEAEAEEEEEEEEERIEARLLPITCQDN</sequence>
<accession>A0A0V1GZ67</accession>
<proteinExistence type="predicted"/>
<gene>
    <name evidence="2" type="ORF">T11_9238</name>
</gene>
<feature type="compositionally biased region" description="Acidic residues" evidence="1">
    <location>
        <begin position="14"/>
        <end position="41"/>
    </location>
</feature>
<evidence type="ECO:0000313" key="2">
    <source>
        <dbReference type="EMBL" id="KRZ03584.1"/>
    </source>
</evidence>